<dbReference type="Gene3D" id="6.20.20.10">
    <property type="match status" value="1"/>
</dbReference>
<dbReference type="InterPro" id="IPR036410">
    <property type="entry name" value="HSP_DnaJ_Cys-rich_dom_sf"/>
</dbReference>
<evidence type="ECO:0000313" key="2">
    <source>
        <dbReference type="Proteomes" id="UP001164761"/>
    </source>
</evidence>
<sequence length="60" mass="6493">MQISMDDLELQCWDCKGTGKVESDEGRVPCDKCNGTGVVLTALGQTLLAFMQKHLNHGGL</sequence>
<keyword evidence="2" id="KW-1185">Reference proteome</keyword>
<dbReference type="Proteomes" id="UP001164761">
    <property type="component" value="Chromosome"/>
</dbReference>
<evidence type="ECO:0000313" key="1">
    <source>
        <dbReference type="EMBL" id="WAH42454.1"/>
    </source>
</evidence>
<name>A0ABY6ZHS4_9BACL</name>
<reference evidence="1" key="1">
    <citation type="submission" date="2022-08" db="EMBL/GenBank/DDBJ databases">
        <title>Alicyclobacillus fastidiosus DSM 17978, complete genome.</title>
        <authorList>
            <person name="Wang Q."/>
            <person name="Cai R."/>
            <person name="Wang Z."/>
        </authorList>
    </citation>
    <scope>NUCLEOTIDE SEQUENCE</scope>
    <source>
        <strain evidence="1">DSM 17978</strain>
    </source>
</reference>
<proteinExistence type="predicted"/>
<dbReference type="Pfam" id="PF15777">
    <property type="entry name" value="Anti-TRAP"/>
    <property type="match status" value="1"/>
</dbReference>
<accession>A0ABY6ZHS4</accession>
<dbReference type="InterPro" id="IPR031538">
    <property type="entry name" value="Anti-TRAP"/>
</dbReference>
<gene>
    <name evidence="1" type="ORF">NZD89_02845</name>
</gene>
<organism evidence="1 2">
    <name type="scientific">Alicyclobacillus fastidiosus</name>
    <dbReference type="NCBI Taxonomy" id="392011"/>
    <lineage>
        <taxon>Bacteria</taxon>
        <taxon>Bacillati</taxon>
        <taxon>Bacillota</taxon>
        <taxon>Bacilli</taxon>
        <taxon>Bacillales</taxon>
        <taxon>Alicyclobacillaceae</taxon>
        <taxon>Alicyclobacillus</taxon>
    </lineage>
</organism>
<dbReference type="EMBL" id="CP104067">
    <property type="protein sequence ID" value="WAH42454.1"/>
    <property type="molecule type" value="Genomic_DNA"/>
</dbReference>
<protein>
    <submittedName>
        <fullName evidence="1">Tryptophan RNA-binding attenuation protein</fullName>
    </submittedName>
</protein>
<dbReference type="SUPFAM" id="SSF57938">
    <property type="entry name" value="DnaJ/Hsp40 cysteine-rich domain"/>
    <property type="match status" value="1"/>
</dbReference>